<dbReference type="AlphaFoldDB" id="A0AAD5NWQ9"/>
<name>A0AAD5NWQ9_ACENE</name>
<sequence>MSSLVTLDLSGNPVNLIAGWIFSLSNLVFLDLSGNSFQGPIPRELQNLTALRHLDLHSNLFNSSIPHWFYSISSLEYLSLSENDLQGTISDALRNLTSIKTIDLSFNERLEGKLSRSLGKFCNLRSVSFSQV</sequence>
<dbReference type="InterPro" id="IPR052592">
    <property type="entry name" value="LRR-RLK"/>
</dbReference>
<feature type="domain" description="Disease resistance R13L4/SHOC-2-like LRR" evidence="3">
    <location>
        <begin position="7"/>
        <end position="129"/>
    </location>
</feature>
<organism evidence="4 5">
    <name type="scientific">Acer negundo</name>
    <name type="common">Box elder</name>
    <dbReference type="NCBI Taxonomy" id="4023"/>
    <lineage>
        <taxon>Eukaryota</taxon>
        <taxon>Viridiplantae</taxon>
        <taxon>Streptophyta</taxon>
        <taxon>Embryophyta</taxon>
        <taxon>Tracheophyta</taxon>
        <taxon>Spermatophyta</taxon>
        <taxon>Magnoliopsida</taxon>
        <taxon>eudicotyledons</taxon>
        <taxon>Gunneridae</taxon>
        <taxon>Pentapetalae</taxon>
        <taxon>rosids</taxon>
        <taxon>malvids</taxon>
        <taxon>Sapindales</taxon>
        <taxon>Sapindaceae</taxon>
        <taxon>Hippocastanoideae</taxon>
        <taxon>Acereae</taxon>
        <taxon>Acer</taxon>
    </lineage>
</organism>
<reference evidence="4" key="2">
    <citation type="submission" date="2023-02" db="EMBL/GenBank/DDBJ databases">
        <authorList>
            <person name="Swenson N.G."/>
            <person name="Wegrzyn J.L."/>
            <person name="Mcevoy S.L."/>
        </authorList>
    </citation>
    <scope>NUCLEOTIDE SEQUENCE</scope>
    <source>
        <strain evidence="4">91603</strain>
        <tissue evidence="4">Leaf</tissue>
    </source>
</reference>
<comment type="caution">
    <text evidence="4">The sequence shown here is derived from an EMBL/GenBank/DDBJ whole genome shotgun (WGS) entry which is preliminary data.</text>
</comment>
<dbReference type="Proteomes" id="UP001064489">
    <property type="component" value="Chromosome 3"/>
</dbReference>
<evidence type="ECO:0000256" key="1">
    <source>
        <dbReference type="ARBA" id="ARBA00022614"/>
    </source>
</evidence>
<protein>
    <recommendedName>
        <fullName evidence="3">Disease resistance R13L4/SHOC-2-like LRR domain-containing protein</fullName>
    </recommendedName>
</protein>
<dbReference type="EMBL" id="JAJSOW010000100">
    <property type="protein sequence ID" value="KAI9184862.1"/>
    <property type="molecule type" value="Genomic_DNA"/>
</dbReference>
<dbReference type="PANTHER" id="PTHR48054:SF94">
    <property type="entry name" value="LEUCINE-RICH REPEAT RECEPTOR-LIKE PROTEIN FASCIATED EAR2"/>
    <property type="match status" value="1"/>
</dbReference>
<dbReference type="PANTHER" id="PTHR48054">
    <property type="entry name" value="RECEPTOR KINASE-LIKE PROTEIN XA21"/>
    <property type="match status" value="1"/>
</dbReference>
<keyword evidence="2" id="KW-0677">Repeat</keyword>
<keyword evidence="1" id="KW-0433">Leucine-rich repeat</keyword>
<evidence type="ECO:0000256" key="2">
    <source>
        <dbReference type="ARBA" id="ARBA00022737"/>
    </source>
</evidence>
<dbReference type="InterPro" id="IPR032675">
    <property type="entry name" value="LRR_dom_sf"/>
</dbReference>
<reference evidence="4" key="1">
    <citation type="journal article" date="2022" name="Plant J.">
        <title>Strategies of tolerance reflected in two North American maple genomes.</title>
        <authorList>
            <person name="McEvoy S.L."/>
            <person name="Sezen U.U."/>
            <person name="Trouern-Trend A."/>
            <person name="McMahon S.M."/>
            <person name="Schaberg P.G."/>
            <person name="Yang J."/>
            <person name="Wegrzyn J.L."/>
            <person name="Swenson N.G."/>
        </authorList>
    </citation>
    <scope>NUCLEOTIDE SEQUENCE</scope>
    <source>
        <strain evidence="4">91603</strain>
    </source>
</reference>
<dbReference type="SUPFAM" id="SSF52058">
    <property type="entry name" value="L domain-like"/>
    <property type="match status" value="1"/>
</dbReference>
<dbReference type="InterPro" id="IPR055414">
    <property type="entry name" value="LRR_R13L4/SHOC2-like"/>
</dbReference>
<keyword evidence="5" id="KW-1185">Reference proteome</keyword>
<dbReference type="Pfam" id="PF23598">
    <property type="entry name" value="LRR_14"/>
    <property type="match status" value="1"/>
</dbReference>
<evidence type="ECO:0000259" key="3">
    <source>
        <dbReference type="Pfam" id="PF23598"/>
    </source>
</evidence>
<dbReference type="Gene3D" id="3.80.10.10">
    <property type="entry name" value="Ribonuclease Inhibitor"/>
    <property type="match status" value="2"/>
</dbReference>
<evidence type="ECO:0000313" key="4">
    <source>
        <dbReference type="EMBL" id="KAI9184862.1"/>
    </source>
</evidence>
<proteinExistence type="predicted"/>
<dbReference type="FunFam" id="3.80.10.10:FF:000383">
    <property type="entry name" value="Leucine-rich repeat receptor protein kinase EMS1"/>
    <property type="match status" value="1"/>
</dbReference>
<gene>
    <name evidence="4" type="ORF">LWI28_001867</name>
</gene>
<evidence type="ECO:0000313" key="5">
    <source>
        <dbReference type="Proteomes" id="UP001064489"/>
    </source>
</evidence>
<accession>A0AAD5NWQ9</accession>